<organism evidence="1 2">
    <name type="scientific">Armillaria novae-zelandiae</name>
    <dbReference type="NCBI Taxonomy" id="153914"/>
    <lineage>
        <taxon>Eukaryota</taxon>
        <taxon>Fungi</taxon>
        <taxon>Dikarya</taxon>
        <taxon>Basidiomycota</taxon>
        <taxon>Agaricomycotina</taxon>
        <taxon>Agaricomycetes</taxon>
        <taxon>Agaricomycetidae</taxon>
        <taxon>Agaricales</taxon>
        <taxon>Marasmiineae</taxon>
        <taxon>Physalacriaceae</taxon>
        <taxon>Armillaria</taxon>
    </lineage>
</organism>
<comment type="caution">
    <text evidence="1">The sequence shown here is derived from an EMBL/GenBank/DDBJ whole genome shotgun (WGS) entry which is preliminary data.</text>
</comment>
<dbReference type="AlphaFoldDB" id="A0AA39P3G2"/>
<protein>
    <submittedName>
        <fullName evidence="1">Uncharacterized protein</fullName>
    </submittedName>
</protein>
<sequence length="96" mass="10369">MVRDKTRLPTKDVKQTGRPSRVLVQDLVQARQQRMILDSCFDCYHLTTLAKEGYVIALVAHGADSVKALAEEINTAGGTAAPFPISSHGTTDIDSA</sequence>
<dbReference type="EMBL" id="JAUEPR010000020">
    <property type="protein sequence ID" value="KAK0476479.1"/>
    <property type="molecule type" value="Genomic_DNA"/>
</dbReference>
<gene>
    <name evidence="1" type="ORF">IW261DRAFT_1567158</name>
</gene>
<keyword evidence="2" id="KW-1185">Reference proteome</keyword>
<evidence type="ECO:0000313" key="1">
    <source>
        <dbReference type="EMBL" id="KAK0476479.1"/>
    </source>
</evidence>
<reference evidence="1" key="1">
    <citation type="submission" date="2023-06" db="EMBL/GenBank/DDBJ databases">
        <authorList>
            <consortium name="Lawrence Berkeley National Laboratory"/>
            <person name="Ahrendt S."/>
            <person name="Sahu N."/>
            <person name="Indic B."/>
            <person name="Wong-Bajracharya J."/>
            <person name="Merenyi Z."/>
            <person name="Ke H.-M."/>
            <person name="Monk M."/>
            <person name="Kocsube S."/>
            <person name="Drula E."/>
            <person name="Lipzen A."/>
            <person name="Balint B."/>
            <person name="Henrissat B."/>
            <person name="Andreopoulos B."/>
            <person name="Martin F.M."/>
            <person name="Harder C.B."/>
            <person name="Rigling D."/>
            <person name="Ford K.L."/>
            <person name="Foster G.D."/>
            <person name="Pangilinan J."/>
            <person name="Papanicolaou A."/>
            <person name="Barry K."/>
            <person name="LaButti K."/>
            <person name="Viragh M."/>
            <person name="Koriabine M."/>
            <person name="Yan M."/>
            <person name="Riley R."/>
            <person name="Champramary S."/>
            <person name="Plett K.L."/>
            <person name="Tsai I.J."/>
            <person name="Slot J."/>
            <person name="Sipos G."/>
            <person name="Plett J."/>
            <person name="Nagy L.G."/>
            <person name="Grigoriev I.V."/>
        </authorList>
    </citation>
    <scope>NUCLEOTIDE SEQUENCE</scope>
    <source>
        <strain evidence="1">ICMP 16352</strain>
    </source>
</reference>
<evidence type="ECO:0000313" key="2">
    <source>
        <dbReference type="Proteomes" id="UP001175227"/>
    </source>
</evidence>
<proteinExistence type="predicted"/>
<accession>A0AA39P3G2</accession>
<name>A0AA39P3G2_9AGAR</name>
<dbReference type="Proteomes" id="UP001175227">
    <property type="component" value="Unassembled WGS sequence"/>
</dbReference>